<name>A0A511QDV5_9VIBR</name>
<keyword evidence="2" id="KW-1185">Reference proteome</keyword>
<organism evidence="1 2">
    <name type="scientific">Vibrio sagamiensis NBRC 104589</name>
    <dbReference type="NCBI Taxonomy" id="1219064"/>
    <lineage>
        <taxon>Bacteria</taxon>
        <taxon>Pseudomonadati</taxon>
        <taxon>Pseudomonadota</taxon>
        <taxon>Gammaproteobacteria</taxon>
        <taxon>Vibrionales</taxon>
        <taxon>Vibrionaceae</taxon>
        <taxon>Vibrio</taxon>
    </lineage>
</organism>
<gene>
    <name evidence="1" type="ORF">VSA01S_16000</name>
</gene>
<evidence type="ECO:0000313" key="2">
    <source>
        <dbReference type="Proteomes" id="UP000321922"/>
    </source>
</evidence>
<dbReference type="Proteomes" id="UP000321922">
    <property type="component" value="Unassembled WGS sequence"/>
</dbReference>
<dbReference type="AlphaFoldDB" id="A0A511QDV5"/>
<evidence type="ECO:0000313" key="1">
    <source>
        <dbReference type="EMBL" id="GEM75488.1"/>
    </source>
</evidence>
<dbReference type="EMBL" id="BJXJ01000013">
    <property type="protein sequence ID" value="GEM75488.1"/>
    <property type="molecule type" value="Genomic_DNA"/>
</dbReference>
<accession>A0A511QDV5</accession>
<comment type="caution">
    <text evidence="1">The sequence shown here is derived from an EMBL/GenBank/DDBJ whole genome shotgun (WGS) entry which is preliminary data.</text>
</comment>
<sequence length="134" mass="15278">MLCLKLDLDTPQNIDEITSLKVGEQECHITEHPSGRLLMFSNINNLNMDKAQNFLEMNIFSQEEQKPVIGIDKDTGEFILWNQQPLVQAEGDSLYHQLDILSSHYDLLVESNEPSNSPTNDENSLYFDPLALKV</sequence>
<reference evidence="1 2" key="1">
    <citation type="submission" date="2019-07" db="EMBL/GenBank/DDBJ databases">
        <title>Whole genome shotgun sequence of Vibrio sagamiensis NBRC 104589.</title>
        <authorList>
            <person name="Hosoyama A."/>
            <person name="Uohara A."/>
            <person name="Ohji S."/>
            <person name="Ichikawa N."/>
        </authorList>
    </citation>
    <scope>NUCLEOTIDE SEQUENCE [LARGE SCALE GENOMIC DNA]</scope>
    <source>
        <strain evidence="1 2">NBRC 104589</strain>
    </source>
</reference>
<protein>
    <submittedName>
        <fullName evidence="1">Uncharacterized protein</fullName>
    </submittedName>
</protein>
<dbReference type="PRINTS" id="PR01596">
    <property type="entry name" value="SYCECHAPRONE"/>
</dbReference>
<dbReference type="GO" id="GO:0030254">
    <property type="term" value="P:protein secretion by the type III secretion system"/>
    <property type="evidence" value="ECO:0007669"/>
    <property type="project" value="InterPro"/>
</dbReference>
<proteinExistence type="predicted"/>
<dbReference type="InterPro" id="IPR010261">
    <property type="entry name" value="Tir_chaperone"/>
</dbReference>
<dbReference type="SUPFAM" id="SSF69635">
    <property type="entry name" value="Type III secretory system chaperone-like"/>
    <property type="match status" value="1"/>
</dbReference>
<dbReference type="Pfam" id="PF05932">
    <property type="entry name" value="CesT"/>
    <property type="match status" value="1"/>
</dbReference>
<dbReference type="Gene3D" id="3.30.1460.10">
    <property type="match status" value="1"/>
</dbReference>
<dbReference type="InterPro" id="IPR005416">
    <property type="entry name" value="T3SS_chp_SycE"/>
</dbReference>